<dbReference type="Proteomes" id="UP001054821">
    <property type="component" value="Chromosome 6"/>
</dbReference>
<protein>
    <submittedName>
        <fullName evidence="1">Uncharacterized protein</fullName>
    </submittedName>
</protein>
<accession>A0AAD4VMC0</accession>
<proteinExistence type="predicted"/>
<dbReference type="AlphaFoldDB" id="A0AAD4VMC0"/>
<keyword evidence="2" id="KW-1185">Reference proteome</keyword>
<name>A0AAD4VMC0_PRUDU</name>
<comment type="caution">
    <text evidence="1">The sequence shown here is derived from an EMBL/GenBank/DDBJ whole genome shotgun (WGS) entry which is preliminary data.</text>
</comment>
<sequence length="66" mass="6967">MRRAVADEETEANFYKGEGPFADQKVLPDLDKDGVLGLGLRVAKQIASSSAIGETGVQPVGYTLVS</sequence>
<evidence type="ECO:0000313" key="2">
    <source>
        <dbReference type="Proteomes" id="UP001054821"/>
    </source>
</evidence>
<dbReference type="EMBL" id="JAJFAZ020000006">
    <property type="protein sequence ID" value="KAI5326432.1"/>
    <property type="molecule type" value="Genomic_DNA"/>
</dbReference>
<reference evidence="1 2" key="1">
    <citation type="journal article" date="2022" name="G3 (Bethesda)">
        <title>Whole-genome sequence and methylome profiling of the almond [Prunus dulcis (Mill.) D.A. Webb] cultivar 'Nonpareil'.</title>
        <authorList>
            <person name="D'Amico-Willman K.M."/>
            <person name="Ouma W.Z."/>
            <person name="Meulia T."/>
            <person name="Sideli G.M."/>
            <person name="Gradziel T.M."/>
            <person name="Fresnedo-Ramirez J."/>
        </authorList>
    </citation>
    <scope>NUCLEOTIDE SEQUENCE [LARGE SCALE GENOMIC DNA]</scope>
    <source>
        <strain evidence="1">Clone GOH B32 T37-40</strain>
    </source>
</reference>
<gene>
    <name evidence="1" type="ORF">L3X38_035506</name>
</gene>
<evidence type="ECO:0000313" key="1">
    <source>
        <dbReference type="EMBL" id="KAI5326432.1"/>
    </source>
</evidence>
<organism evidence="1 2">
    <name type="scientific">Prunus dulcis</name>
    <name type="common">Almond</name>
    <name type="synonym">Amygdalus dulcis</name>
    <dbReference type="NCBI Taxonomy" id="3755"/>
    <lineage>
        <taxon>Eukaryota</taxon>
        <taxon>Viridiplantae</taxon>
        <taxon>Streptophyta</taxon>
        <taxon>Embryophyta</taxon>
        <taxon>Tracheophyta</taxon>
        <taxon>Spermatophyta</taxon>
        <taxon>Magnoliopsida</taxon>
        <taxon>eudicotyledons</taxon>
        <taxon>Gunneridae</taxon>
        <taxon>Pentapetalae</taxon>
        <taxon>rosids</taxon>
        <taxon>fabids</taxon>
        <taxon>Rosales</taxon>
        <taxon>Rosaceae</taxon>
        <taxon>Amygdaloideae</taxon>
        <taxon>Amygdaleae</taxon>
        <taxon>Prunus</taxon>
    </lineage>
</organism>